<dbReference type="GeneID" id="20315544"/>
<feature type="compositionally biased region" description="Polar residues" evidence="3">
    <location>
        <begin position="150"/>
        <end position="209"/>
    </location>
</feature>
<dbReference type="Gene3D" id="3.30.710.10">
    <property type="entry name" value="Potassium Channel Kv1.1, Chain A"/>
    <property type="match status" value="1"/>
</dbReference>
<dbReference type="InterPro" id="IPR011705">
    <property type="entry name" value="BACK"/>
</dbReference>
<sequence>MSLTCSFRCLAGQVKHRLAGTQRRRSSSSHECNCPWEAPTSIVAEPSTHARSVSCQRSNSPTRVRPCPERLGVTNTNTALGPDAGLGNANPNMHPYLLPEQRESEQGCQTFHQNPSSSHSLSGPSRQQRPSAQGRRRATQTLTLIDPTQADRSPQTHRTGGNVHAANNSDYGNTGQQTPSSVRSISSTPQEESQAISNTRSQHSQNGSRHFSPHVSSVSYRMSESSPKSNSVGGPLVNSHQEVNTKRSPTAKRSEDHVQIIPDFSTPEVGHHSGSLGSTVPYFYGANMQKMQRYLGPSWNDLSIHSSEVDMKRMNMSYTGLNELKPQENSGSCQEMHRSQQLCVTDHHNNREVPSNSSMTSSSYSHQEISSNLSNPSMSPHFIRPKPVTASLQVPSVSRANGHLKTQPALLPNTTLYDSAEEVAPVLPTRSTSLLARQWNHHLDQVQYTASMDCEANRPKRTSSRSTGCSSKYFPNLNSLASSSQVDENSGYRSTHLRSRSELVRSSRRCYVNATEEVPTIAEVHVPSNAALGNQEMNPTERLTGSSINDPVDGPTQLPESTVMDTANICATSSSNSETDLRDLSNHSFSLKYPAIPVSVPNSPSCGALEQFMPTNHATRLLGRMSDKLRDGRLADVILLADRTTGTSKRSLTEQASNSTGDNEIEVPKQPMRIPAHRVILAAASDYFAAMFGNELKEATEMEIRIHDVDPAALQTLVNYIYTGFLDLREDTVEDILEAACFLQMPEASQACERFLIKRLHGSNCLGMSRLGEQYGCRLLRHKATKYALEHFTEVVQQPDFLTLSVTELMELLRSDHLKVPNEAAVFAACLRWMRNTQRTQHTPPQNTSILKGLLNLVRLQHVPARLLVDVLEKEPLFQTDMEATRMLITALRFQLSPEPKPAWMMDSKQSSNAALCSKVRLGLRDDYRLEQQGSSHGIVSSYSQLESSLSHATSEANLPTRQSPRPSTIGHLWALGGKTMTTTRALQEILEYDPYTNHWRVVGQLPGQRQQCGCIVLNDGRLLVVGGRDELKTLSTVECIYTEELSPQMESHLTRSVTLNRDDRDGGWLAGESATLSRKSHQLSTDRDPNAMTRSVIDTRTDANSTTEVKNPYPHQQQQKNNENNNEHAAGWHVVSAMATHRHGLGVAVLEGVVYAVGGHDGWSYLNTVERWNGRAKSWSSVTPMAVQRSTVGVAALDGLYWLLPATIFPEKYSVIFHLYFSLYAVGGRDGSACLRTVERFNPHTQHWCFIAPMLHRRGGVGVAAAGGRLYAVGGHNAPPSQPHAVRTASVEMYDPQTDMWSEVASLSSPRDSIAVTTLGTKLYAIGGHDGLVYTDRVQVFDPETNEWSEAASLPSGRAGVAVASSQPFGLLVNQTSRLPYYKADPLA</sequence>
<feature type="compositionally biased region" description="Polar residues" evidence="3">
    <location>
        <begin position="227"/>
        <end position="248"/>
    </location>
</feature>
<dbReference type="Proteomes" id="UP000054324">
    <property type="component" value="Unassembled WGS sequence"/>
</dbReference>
<dbReference type="KEGG" id="ovi:T265_01356"/>
<dbReference type="EMBL" id="KL596632">
    <property type="protein sequence ID" value="KER32674.1"/>
    <property type="molecule type" value="Genomic_DNA"/>
</dbReference>
<feature type="compositionally biased region" description="Low complexity" evidence="3">
    <location>
        <begin position="216"/>
        <end position="226"/>
    </location>
</feature>
<dbReference type="Pfam" id="PF07707">
    <property type="entry name" value="BACK"/>
    <property type="match status" value="1"/>
</dbReference>
<evidence type="ECO:0000256" key="3">
    <source>
        <dbReference type="SAM" id="MobiDB-lite"/>
    </source>
</evidence>
<dbReference type="Pfam" id="PF00651">
    <property type="entry name" value="BTB"/>
    <property type="match status" value="1"/>
</dbReference>
<dbReference type="InterPro" id="IPR011333">
    <property type="entry name" value="SKP1/BTB/POZ_sf"/>
</dbReference>
<dbReference type="STRING" id="6198.A0A075AJ31"/>
<dbReference type="InterPro" id="IPR015915">
    <property type="entry name" value="Kelch-typ_b-propeller"/>
</dbReference>
<dbReference type="SUPFAM" id="SSF50965">
    <property type="entry name" value="Galactose oxidase, central domain"/>
    <property type="match status" value="1"/>
</dbReference>
<feature type="region of interest" description="Disordered" evidence="3">
    <location>
        <begin position="352"/>
        <end position="376"/>
    </location>
</feature>
<dbReference type="PANTHER" id="PTHR24412">
    <property type="entry name" value="KELCH PROTEIN"/>
    <property type="match status" value="1"/>
</dbReference>
<dbReference type="Gene3D" id="1.25.40.420">
    <property type="match status" value="1"/>
</dbReference>
<feature type="compositionally biased region" description="Polar residues" evidence="3">
    <location>
        <begin position="106"/>
        <end position="115"/>
    </location>
</feature>
<evidence type="ECO:0000256" key="2">
    <source>
        <dbReference type="ARBA" id="ARBA00022737"/>
    </source>
</evidence>
<proteinExistence type="predicted"/>
<keyword evidence="2" id="KW-0677">Repeat</keyword>
<accession>A0A075AJ31</accession>
<organism evidence="5 6">
    <name type="scientific">Opisthorchis viverrini</name>
    <name type="common">Southeast Asian liver fluke</name>
    <dbReference type="NCBI Taxonomy" id="6198"/>
    <lineage>
        <taxon>Eukaryota</taxon>
        <taxon>Metazoa</taxon>
        <taxon>Spiralia</taxon>
        <taxon>Lophotrochozoa</taxon>
        <taxon>Platyhelminthes</taxon>
        <taxon>Trematoda</taxon>
        <taxon>Digenea</taxon>
        <taxon>Opisthorchiida</taxon>
        <taxon>Opisthorchiata</taxon>
        <taxon>Opisthorchiidae</taxon>
        <taxon>Opisthorchis</taxon>
    </lineage>
</organism>
<dbReference type="SMART" id="SM00225">
    <property type="entry name" value="BTB"/>
    <property type="match status" value="1"/>
</dbReference>
<feature type="compositionally biased region" description="Low complexity" evidence="3">
    <location>
        <begin position="355"/>
        <end position="365"/>
    </location>
</feature>
<dbReference type="Gene3D" id="2.120.10.80">
    <property type="entry name" value="Kelch-type beta propeller"/>
    <property type="match status" value="3"/>
</dbReference>
<dbReference type="PANTHER" id="PTHR24412:SF419">
    <property type="entry name" value="KELCH-LIKE PROTEIN 20"/>
    <property type="match status" value="1"/>
</dbReference>
<feature type="compositionally biased region" description="Polar residues" evidence="3">
    <location>
        <begin position="366"/>
        <end position="376"/>
    </location>
</feature>
<feature type="region of interest" description="Disordered" evidence="3">
    <location>
        <begin position="51"/>
        <end position="256"/>
    </location>
</feature>
<feature type="compositionally biased region" description="Polar residues" evidence="3">
    <location>
        <begin position="51"/>
        <end position="62"/>
    </location>
</feature>
<gene>
    <name evidence="5" type="ORF">T265_01356</name>
</gene>
<feature type="compositionally biased region" description="Polar residues" evidence="3">
    <location>
        <begin position="1093"/>
        <end position="1110"/>
    </location>
</feature>
<dbReference type="PROSITE" id="PS50097">
    <property type="entry name" value="BTB"/>
    <property type="match status" value="1"/>
</dbReference>
<dbReference type="SMART" id="SM00612">
    <property type="entry name" value="Kelch"/>
    <property type="match status" value="5"/>
</dbReference>
<evidence type="ECO:0000313" key="6">
    <source>
        <dbReference type="Proteomes" id="UP000054324"/>
    </source>
</evidence>
<evidence type="ECO:0000313" key="5">
    <source>
        <dbReference type="EMBL" id="KER32674.1"/>
    </source>
</evidence>
<evidence type="ECO:0000256" key="1">
    <source>
        <dbReference type="ARBA" id="ARBA00022441"/>
    </source>
</evidence>
<evidence type="ECO:0000259" key="4">
    <source>
        <dbReference type="PROSITE" id="PS50097"/>
    </source>
</evidence>
<keyword evidence="6" id="KW-1185">Reference proteome</keyword>
<reference evidence="5 6" key="1">
    <citation type="submission" date="2013-11" db="EMBL/GenBank/DDBJ databases">
        <title>Opisthorchis viverrini - life in the bile duct.</title>
        <authorList>
            <person name="Young N.D."/>
            <person name="Nagarajan N."/>
            <person name="Lin S.J."/>
            <person name="Korhonen P.K."/>
            <person name="Jex A.R."/>
            <person name="Hall R.S."/>
            <person name="Safavi-Hemami H."/>
            <person name="Kaewkong W."/>
            <person name="Bertrand D."/>
            <person name="Gao S."/>
            <person name="Seet Q."/>
            <person name="Wongkham S."/>
            <person name="Teh B.T."/>
            <person name="Wongkham C."/>
            <person name="Intapan P.M."/>
            <person name="Maleewong W."/>
            <person name="Yang X."/>
            <person name="Hu M."/>
            <person name="Wang Z."/>
            <person name="Hofmann A."/>
            <person name="Sternberg P.W."/>
            <person name="Tan P."/>
            <person name="Wang J."/>
            <person name="Gasser R.B."/>
        </authorList>
    </citation>
    <scope>NUCLEOTIDE SEQUENCE [LARGE SCALE GENOMIC DNA]</scope>
</reference>
<dbReference type="InterPro" id="IPR000210">
    <property type="entry name" value="BTB/POZ_dom"/>
</dbReference>
<dbReference type="InterPro" id="IPR006652">
    <property type="entry name" value="Kelch_1"/>
</dbReference>
<dbReference type="RefSeq" id="XP_009163626.1">
    <property type="nucleotide sequence ID" value="XM_009165362.1"/>
</dbReference>
<dbReference type="SUPFAM" id="SSF117281">
    <property type="entry name" value="Kelch motif"/>
    <property type="match status" value="1"/>
</dbReference>
<feature type="region of interest" description="Disordered" evidence="3">
    <location>
        <begin position="1071"/>
        <end position="1124"/>
    </location>
</feature>
<dbReference type="SUPFAM" id="SSF54695">
    <property type="entry name" value="POZ domain"/>
    <property type="match status" value="1"/>
</dbReference>
<dbReference type="Pfam" id="PF01344">
    <property type="entry name" value="Kelch_1"/>
    <property type="match status" value="4"/>
</dbReference>
<feature type="compositionally biased region" description="Low complexity" evidence="3">
    <location>
        <begin position="116"/>
        <end position="125"/>
    </location>
</feature>
<dbReference type="InterPro" id="IPR011043">
    <property type="entry name" value="Gal_Oxase/kelch_b-propeller"/>
</dbReference>
<protein>
    <recommendedName>
        <fullName evidence="4">BTB domain-containing protein</fullName>
    </recommendedName>
</protein>
<keyword evidence="1" id="KW-0880">Kelch repeat</keyword>
<dbReference type="FunFam" id="1.25.40.420:FF:000001">
    <property type="entry name" value="Kelch-like family member 12"/>
    <property type="match status" value="1"/>
</dbReference>
<name>A0A075AJ31_OPIVI</name>
<dbReference type="CTD" id="20315544"/>
<dbReference type="SMART" id="SM00875">
    <property type="entry name" value="BACK"/>
    <property type="match status" value="1"/>
</dbReference>
<feature type="domain" description="BTB" evidence="4">
    <location>
        <begin position="661"/>
        <end position="730"/>
    </location>
</feature>
<dbReference type="OrthoDB" id="45365at2759"/>